<reference evidence="2" key="1">
    <citation type="submission" date="2014-08" db="EMBL/GenBank/DDBJ databases">
        <authorList>
            <person name="Murali S."/>
            <person name="Richards S."/>
            <person name="Bandaranaike D."/>
            <person name="Bellair M."/>
            <person name="Blankenburg K."/>
            <person name="Chao H."/>
            <person name="Dinh H."/>
            <person name="Doddapaneni H."/>
            <person name="Dugan-Rocha S."/>
            <person name="Elkadiri S."/>
            <person name="Gnanaolivu R."/>
            <person name="Hughes D."/>
            <person name="Lee S."/>
            <person name="Li M."/>
            <person name="Ming W."/>
            <person name="Munidasa M."/>
            <person name="Muniz J."/>
            <person name="Nguyen L."/>
            <person name="Osuji N."/>
            <person name="Pu L.-L."/>
            <person name="Puazo M."/>
            <person name="Skinner E."/>
            <person name="Qu C."/>
            <person name="Quiroz J."/>
            <person name="Raj R."/>
            <person name="Weissenberger G."/>
            <person name="Xin Y."/>
            <person name="Zou X."/>
            <person name="Han Y."/>
            <person name="Worley K."/>
            <person name="Muzny D."/>
            <person name="Gibbs R."/>
        </authorList>
    </citation>
    <scope>NUCLEOTIDE SEQUENCE</scope>
    <source>
        <strain evidence="2">HAZT.00-mixed</strain>
        <tissue evidence="2">Whole organism</tissue>
    </source>
</reference>
<dbReference type="InterPro" id="IPR054082">
    <property type="entry name" value="Talin_IBS2B"/>
</dbReference>
<reference evidence="2" key="2">
    <citation type="journal article" date="2018" name="Environ. Sci. Technol.">
        <title>The Toxicogenome of Hyalella azteca: A Model for Sediment Ecotoxicology and Evolutionary Toxicology.</title>
        <authorList>
            <person name="Poynton H.C."/>
            <person name="Hasenbein S."/>
            <person name="Benoit J.B."/>
            <person name="Sepulveda M.S."/>
            <person name="Poelchau M.F."/>
            <person name="Hughes D.S.T."/>
            <person name="Murali S.C."/>
            <person name="Chen S."/>
            <person name="Glastad K.M."/>
            <person name="Goodisman M.A.D."/>
            <person name="Werren J.H."/>
            <person name="Vineis J.H."/>
            <person name="Bowen J.L."/>
            <person name="Friedrich M."/>
            <person name="Jones J."/>
            <person name="Robertson H.M."/>
            <person name="Feyereisen R."/>
            <person name="Mechler-Hickson A."/>
            <person name="Mathers N."/>
            <person name="Lee C.E."/>
            <person name="Colbourne J.K."/>
            <person name="Biales A."/>
            <person name="Johnston J.S."/>
            <person name="Wellborn G.A."/>
            <person name="Rosendale A.J."/>
            <person name="Cridge A.G."/>
            <person name="Munoz-Torres M.C."/>
            <person name="Bain P.A."/>
            <person name="Manny A.R."/>
            <person name="Major K.M."/>
            <person name="Lambert F.N."/>
            <person name="Vulpe C.D."/>
            <person name="Tuck P."/>
            <person name="Blalock B.J."/>
            <person name="Lin Y.Y."/>
            <person name="Smith M.E."/>
            <person name="Ochoa-Acuna H."/>
            <person name="Chen M.M."/>
            <person name="Childers C.P."/>
            <person name="Qu J."/>
            <person name="Dugan S."/>
            <person name="Lee S.L."/>
            <person name="Chao H."/>
            <person name="Dinh H."/>
            <person name="Han Y."/>
            <person name="Doddapaneni H."/>
            <person name="Worley K.C."/>
            <person name="Muzny D.M."/>
            <person name="Gibbs R.A."/>
            <person name="Richards S."/>
        </authorList>
    </citation>
    <scope>NUCLEOTIDE SEQUENCE</scope>
    <source>
        <strain evidence="2">HAZT.00-mixed</strain>
        <tissue evidence="2">Whole organism</tissue>
    </source>
</reference>
<dbReference type="Pfam" id="PF21896">
    <property type="entry name" value="Talin_IBS2B"/>
    <property type="match status" value="1"/>
</dbReference>
<dbReference type="AlphaFoldDB" id="A0A6A0HCP0"/>
<dbReference type="OrthoDB" id="10262320at2759"/>
<dbReference type="PANTHER" id="PTHR19981:SF1">
    <property type="entry name" value="RHEA, ISOFORM B"/>
    <property type="match status" value="1"/>
</dbReference>
<accession>A0A6A0HCP0</accession>
<organism evidence="2">
    <name type="scientific">Hyalella azteca</name>
    <name type="common">Amphipod</name>
    <dbReference type="NCBI Taxonomy" id="294128"/>
    <lineage>
        <taxon>Eukaryota</taxon>
        <taxon>Metazoa</taxon>
        <taxon>Ecdysozoa</taxon>
        <taxon>Arthropoda</taxon>
        <taxon>Crustacea</taxon>
        <taxon>Multicrustacea</taxon>
        <taxon>Malacostraca</taxon>
        <taxon>Eumalacostraca</taxon>
        <taxon>Peracarida</taxon>
        <taxon>Amphipoda</taxon>
        <taxon>Senticaudata</taxon>
        <taxon>Talitrida</taxon>
        <taxon>Talitroidea</taxon>
        <taxon>Hyalellidae</taxon>
        <taxon>Hyalella</taxon>
    </lineage>
</organism>
<proteinExistence type="predicted"/>
<dbReference type="EMBL" id="JQDR03002554">
    <property type="protein sequence ID" value="KAA0203024.1"/>
    <property type="molecule type" value="Genomic_DNA"/>
</dbReference>
<dbReference type="PANTHER" id="PTHR19981">
    <property type="entry name" value="TALIN"/>
    <property type="match status" value="1"/>
</dbReference>
<dbReference type="GO" id="GO:0030036">
    <property type="term" value="P:actin cytoskeleton organization"/>
    <property type="evidence" value="ECO:0007669"/>
    <property type="project" value="TreeGrafter"/>
</dbReference>
<comment type="caution">
    <text evidence="2">The sequence shown here is derived from an EMBL/GenBank/DDBJ whole genome shotgun (WGS) entry which is preliminary data.</text>
</comment>
<evidence type="ECO:0000259" key="1">
    <source>
        <dbReference type="Pfam" id="PF21896"/>
    </source>
</evidence>
<name>A0A6A0HCP0_HYAAZ</name>
<dbReference type="GO" id="GO:0005178">
    <property type="term" value="F:integrin binding"/>
    <property type="evidence" value="ECO:0007669"/>
    <property type="project" value="TreeGrafter"/>
</dbReference>
<dbReference type="Gene3D" id="1.20.1420.10">
    <property type="entry name" value="Talin, central domain"/>
    <property type="match status" value="2"/>
</dbReference>
<dbReference type="GO" id="GO:0005925">
    <property type="term" value="C:focal adhesion"/>
    <property type="evidence" value="ECO:0007669"/>
    <property type="project" value="TreeGrafter"/>
</dbReference>
<reference evidence="2" key="3">
    <citation type="submission" date="2019-06" db="EMBL/GenBank/DDBJ databases">
        <authorList>
            <person name="Poynton C."/>
            <person name="Hasenbein S."/>
            <person name="Benoit J.B."/>
            <person name="Sepulveda M.S."/>
            <person name="Poelchau M.F."/>
            <person name="Murali S.C."/>
            <person name="Chen S."/>
            <person name="Glastad K.M."/>
            <person name="Werren J.H."/>
            <person name="Vineis J.H."/>
            <person name="Bowen J.L."/>
            <person name="Friedrich M."/>
            <person name="Jones J."/>
            <person name="Robertson H.M."/>
            <person name="Feyereisen R."/>
            <person name="Mechler-Hickson A."/>
            <person name="Mathers N."/>
            <person name="Lee C.E."/>
            <person name="Colbourne J.K."/>
            <person name="Biales A."/>
            <person name="Johnston J.S."/>
            <person name="Wellborn G.A."/>
            <person name="Rosendale A.J."/>
            <person name="Cridge A.G."/>
            <person name="Munoz-Torres M.C."/>
            <person name="Bain P.A."/>
            <person name="Manny A.R."/>
            <person name="Major K.M."/>
            <person name="Lambert F.N."/>
            <person name="Vulpe C.D."/>
            <person name="Tuck P."/>
            <person name="Blalock B.J."/>
            <person name="Lin Y.-Y."/>
            <person name="Smith M.E."/>
            <person name="Ochoa-Acuna H."/>
            <person name="Chen M.-J.M."/>
            <person name="Childers C.P."/>
            <person name="Qu J."/>
            <person name="Dugan S."/>
            <person name="Lee S.L."/>
            <person name="Chao H."/>
            <person name="Dinh H."/>
            <person name="Han Y."/>
            <person name="Doddapaneni H."/>
            <person name="Worley K.C."/>
            <person name="Muzny D.M."/>
            <person name="Gibbs R.A."/>
            <person name="Richards S."/>
        </authorList>
    </citation>
    <scope>NUCLEOTIDE SEQUENCE</scope>
    <source>
        <strain evidence="2">HAZT.00-mixed</strain>
        <tissue evidence="2">Whole organism</tissue>
    </source>
</reference>
<protein>
    <recommendedName>
        <fullName evidence="1">Talin IBS2B domain-containing protein</fullName>
    </recommendedName>
</protein>
<dbReference type="GO" id="GO:0005886">
    <property type="term" value="C:plasma membrane"/>
    <property type="evidence" value="ECO:0007669"/>
    <property type="project" value="TreeGrafter"/>
</dbReference>
<dbReference type="GO" id="GO:0098609">
    <property type="term" value="P:cell-cell adhesion"/>
    <property type="evidence" value="ECO:0007669"/>
    <property type="project" value="TreeGrafter"/>
</dbReference>
<evidence type="ECO:0000313" key="2">
    <source>
        <dbReference type="EMBL" id="KAA0203024.1"/>
    </source>
</evidence>
<feature type="non-terminal residue" evidence="2">
    <location>
        <position position="185"/>
    </location>
</feature>
<feature type="domain" description="Talin IBS2B" evidence="1">
    <location>
        <begin position="27"/>
        <end position="183"/>
    </location>
</feature>
<dbReference type="GO" id="GO:0005737">
    <property type="term" value="C:cytoplasm"/>
    <property type="evidence" value="ECO:0007669"/>
    <property type="project" value="TreeGrafter"/>
</dbReference>
<dbReference type="Proteomes" id="UP000711488">
    <property type="component" value="Unassembled WGS sequence"/>
</dbReference>
<sequence length="185" mass="19914">MESRVMVTNVTSLLKTVKSVEDEHTRGTRALEATVEAIAQEIRAFDSSEAPKTRASPEELVKASKPITQATAKAVGAGNSGKQEDIIVAANMGRKAISDMLTTVKIPSNPLTSWQAAAWAAESHEVRRRVLLSGHDTAVQYRELLQLLLHNTHKPTTDSKQALSAASRKIATCVTDLVASAESLK</sequence>
<gene>
    <name evidence="2" type="ORF">HAZT_HAZT004407</name>
</gene>